<dbReference type="Pfam" id="PF00563">
    <property type="entry name" value="EAL"/>
    <property type="match status" value="1"/>
</dbReference>
<dbReference type="SMART" id="SM00052">
    <property type="entry name" value="EAL"/>
    <property type="match status" value="1"/>
</dbReference>
<dbReference type="InterPro" id="IPR000160">
    <property type="entry name" value="GGDEF_dom"/>
</dbReference>
<dbReference type="PROSITE" id="PS50883">
    <property type="entry name" value="EAL"/>
    <property type="match status" value="1"/>
</dbReference>
<dbReference type="Proteomes" id="UP000291469">
    <property type="component" value="Chromosome"/>
</dbReference>
<dbReference type="SMART" id="SM00065">
    <property type="entry name" value="GAF"/>
    <property type="match status" value="1"/>
</dbReference>
<feature type="domain" description="PAC" evidence="3">
    <location>
        <begin position="285"/>
        <end position="336"/>
    </location>
</feature>
<feature type="compositionally biased region" description="Basic and acidic residues" evidence="1">
    <location>
        <begin position="1"/>
        <end position="28"/>
    </location>
</feature>
<feature type="domain" description="PAS" evidence="2">
    <location>
        <begin position="225"/>
        <end position="280"/>
    </location>
</feature>
<dbReference type="Gene3D" id="3.30.450.20">
    <property type="entry name" value="PAS domain"/>
    <property type="match status" value="1"/>
</dbReference>
<dbReference type="SUPFAM" id="SSF55781">
    <property type="entry name" value="GAF domain-like"/>
    <property type="match status" value="1"/>
</dbReference>
<name>A0A411YJ76_9ACTN</name>
<dbReference type="InterPro" id="IPR029016">
    <property type="entry name" value="GAF-like_dom_sf"/>
</dbReference>
<dbReference type="InterPro" id="IPR035965">
    <property type="entry name" value="PAS-like_dom_sf"/>
</dbReference>
<dbReference type="InterPro" id="IPR000014">
    <property type="entry name" value="PAS"/>
</dbReference>
<dbReference type="CDD" id="cd00130">
    <property type="entry name" value="PAS"/>
    <property type="match status" value="1"/>
</dbReference>
<dbReference type="PANTHER" id="PTHR44757">
    <property type="entry name" value="DIGUANYLATE CYCLASE DGCP"/>
    <property type="match status" value="1"/>
</dbReference>
<dbReference type="Pfam" id="PF00990">
    <property type="entry name" value="GGDEF"/>
    <property type="match status" value="1"/>
</dbReference>
<proteinExistence type="predicted"/>
<dbReference type="EMBL" id="CP036402">
    <property type="protein sequence ID" value="QBI21338.1"/>
    <property type="molecule type" value="Genomic_DNA"/>
</dbReference>
<dbReference type="InterPro" id="IPR013656">
    <property type="entry name" value="PAS_4"/>
</dbReference>
<evidence type="ECO:0000259" key="5">
    <source>
        <dbReference type="PROSITE" id="PS50887"/>
    </source>
</evidence>
<dbReference type="KEGG" id="erz:ER308_18365"/>
<feature type="region of interest" description="Disordered" evidence="1">
    <location>
        <begin position="1"/>
        <end position="36"/>
    </location>
</feature>
<keyword evidence="7" id="KW-1185">Reference proteome</keyword>
<dbReference type="SUPFAM" id="SSF55073">
    <property type="entry name" value="Nucleotide cyclase"/>
    <property type="match status" value="1"/>
</dbReference>
<dbReference type="PROSITE" id="PS50887">
    <property type="entry name" value="GGDEF"/>
    <property type="match status" value="1"/>
</dbReference>
<dbReference type="InterPro" id="IPR000700">
    <property type="entry name" value="PAS-assoc_C"/>
</dbReference>
<accession>A0A411YJ76</accession>
<protein>
    <submittedName>
        <fullName evidence="6">EAL domain-containing protein</fullName>
    </submittedName>
</protein>
<gene>
    <name evidence="6" type="ORF">ER308_18365</name>
</gene>
<dbReference type="CDD" id="cd01948">
    <property type="entry name" value="EAL"/>
    <property type="match status" value="1"/>
</dbReference>
<dbReference type="Pfam" id="PF08448">
    <property type="entry name" value="PAS_4"/>
    <property type="match status" value="1"/>
</dbReference>
<dbReference type="AlphaFoldDB" id="A0A411YJ76"/>
<feature type="domain" description="GGDEF" evidence="5">
    <location>
        <begin position="368"/>
        <end position="501"/>
    </location>
</feature>
<evidence type="ECO:0000256" key="1">
    <source>
        <dbReference type="SAM" id="MobiDB-lite"/>
    </source>
</evidence>
<dbReference type="PROSITE" id="PS50112">
    <property type="entry name" value="PAS"/>
    <property type="match status" value="1"/>
</dbReference>
<reference evidence="6 7" key="1">
    <citation type="submission" date="2019-01" db="EMBL/GenBank/DDBJ databases">
        <title>Egibacter rhizosphaerae EGI 80759T.</title>
        <authorList>
            <person name="Chen D.-D."/>
            <person name="Tian Y."/>
            <person name="Jiao J.-Y."/>
            <person name="Zhang X.-T."/>
            <person name="Zhang Y.-G."/>
            <person name="Zhang Y."/>
            <person name="Xiao M."/>
            <person name="Shu W.-S."/>
            <person name="Li W.-J."/>
        </authorList>
    </citation>
    <scope>NUCLEOTIDE SEQUENCE [LARGE SCALE GENOMIC DNA]</scope>
    <source>
        <strain evidence="6 7">EGI 80759</strain>
    </source>
</reference>
<dbReference type="Gene3D" id="3.30.450.40">
    <property type="match status" value="1"/>
</dbReference>
<dbReference type="SMART" id="SM00267">
    <property type="entry name" value="GGDEF"/>
    <property type="match status" value="1"/>
</dbReference>
<dbReference type="InterPro" id="IPR029787">
    <property type="entry name" value="Nucleotide_cyclase"/>
</dbReference>
<dbReference type="InterPro" id="IPR043128">
    <property type="entry name" value="Rev_trsase/Diguanyl_cyclase"/>
</dbReference>
<evidence type="ECO:0000259" key="4">
    <source>
        <dbReference type="PROSITE" id="PS50883"/>
    </source>
</evidence>
<dbReference type="InterPro" id="IPR035919">
    <property type="entry name" value="EAL_sf"/>
</dbReference>
<dbReference type="SMART" id="SM00091">
    <property type="entry name" value="PAS"/>
    <property type="match status" value="1"/>
</dbReference>
<dbReference type="InterPro" id="IPR003018">
    <property type="entry name" value="GAF"/>
</dbReference>
<dbReference type="PROSITE" id="PS50113">
    <property type="entry name" value="PAC"/>
    <property type="match status" value="1"/>
</dbReference>
<dbReference type="Gene3D" id="3.20.20.450">
    <property type="entry name" value="EAL domain"/>
    <property type="match status" value="1"/>
</dbReference>
<organism evidence="6 7">
    <name type="scientific">Egibacter rhizosphaerae</name>
    <dbReference type="NCBI Taxonomy" id="1670831"/>
    <lineage>
        <taxon>Bacteria</taxon>
        <taxon>Bacillati</taxon>
        <taxon>Actinomycetota</taxon>
        <taxon>Nitriliruptoria</taxon>
        <taxon>Egibacterales</taxon>
        <taxon>Egibacteraceae</taxon>
        <taxon>Egibacter</taxon>
    </lineage>
</organism>
<dbReference type="PANTHER" id="PTHR44757:SF2">
    <property type="entry name" value="BIOFILM ARCHITECTURE MAINTENANCE PROTEIN MBAA"/>
    <property type="match status" value="1"/>
</dbReference>
<dbReference type="OrthoDB" id="23692at2"/>
<evidence type="ECO:0000313" key="7">
    <source>
        <dbReference type="Proteomes" id="UP000291469"/>
    </source>
</evidence>
<feature type="domain" description="EAL" evidence="4">
    <location>
        <begin position="510"/>
        <end position="766"/>
    </location>
</feature>
<dbReference type="SUPFAM" id="SSF55785">
    <property type="entry name" value="PYP-like sensor domain (PAS domain)"/>
    <property type="match status" value="1"/>
</dbReference>
<dbReference type="SUPFAM" id="SSF141868">
    <property type="entry name" value="EAL domain-like"/>
    <property type="match status" value="1"/>
</dbReference>
<dbReference type="InterPro" id="IPR052155">
    <property type="entry name" value="Biofilm_reg_signaling"/>
</dbReference>
<dbReference type="NCBIfam" id="TIGR00254">
    <property type="entry name" value="GGDEF"/>
    <property type="match status" value="1"/>
</dbReference>
<dbReference type="Gene3D" id="3.30.70.270">
    <property type="match status" value="1"/>
</dbReference>
<dbReference type="InterPro" id="IPR001633">
    <property type="entry name" value="EAL_dom"/>
</dbReference>
<evidence type="ECO:0000313" key="6">
    <source>
        <dbReference type="EMBL" id="QBI21338.1"/>
    </source>
</evidence>
<dbReference type="Pfam" id="PF01590">
    <property type="entry name" value="GAF"/>
    <property type="match status" value="1"/>
</dbReference>
<dbReference type="CDD" id="cd01949">
    <property type="entry name" value="GGDEF"/>
    <property type="match status" value="1"/>
</dbReference>
<dbReference type="NCBIfam" id="TIGR00229">
    <property type="entry name" value="sensory_box"/>
    <property type="match status" value="1"/>
</dbReference>
<evidence type="ECO:0000259" key="2">
    <source>
        <dbReference type="PROSITE" id="PS50112"/>
    </source>
</evidence>
<evidence type="ECO:0000259" key="3">
    <source>
        <dbReference type="PROSITE" id="PS50113"/>
    </source>
</evidence>
<sequence>MWTGRAEERGGVREQRREGARLTGERAEAAGPPLPDHTATLGRLVARLVARLAAQSDDALDDIVRSALATLGTQCDVEQAYVCATEDGERLTCTHHWNAHADPAPAIPGVPAEVAIRWWPRLAAGLPVCLPDVRALADERTSSVLGDGGVRSFLAVPLRDAGRLTGALAFASLRAPRAWTRAEIDLLQAVADTLAMARSREEAEAVRSRGERRAHALTAHGSELVVVIGPDGTVAGAGPTTRRVLGWEPNNLLGRSAHDLVAEPDRDTFANRLVTLVDRPGEPTRLPDLRMVHADGSVRWMELTVTNLLGEPAVHGMVVNAHDVTERVRAEAALTHQALHDPLTGLPNRGLLLDRLSHALERAQRARREVVVLFADLDDFQLVNQSLGHTAGDTVLIEVAGRLQAVVRAADTVARFGGDQFVVVAEDAAVGDHAVDRLASTVTEELRRPFVVGGRSCYLSASIGVARGSADVTAERLLAEADAGRRDAKERGHDRIALVDGDRRDETLRRLQLVDALHHAVARGELRLEYQAVVELDSGRVVGAEALVRWQRPFEPPLGPSEFIPVAEETGLIAPVGAWVLDEALHQVVAWERARPAAAPLRVLVNVSARQLDSGDFVETVAGLLASAGARPEQLCLEVTEGVLQQQPDHTRTVLRDLRALGVGIAIDDFGTGYSSLAEFRDLPIDAVKIDRRLVAGVEHDRRDAAVVSAAVRLARDLDLEPHAEGVETVAQQHRVHELGCALAQGYLLHRPAPPEELLPLLAPDPTHRP</sequence>